<dbReference type="GO" id="GO:0003676">
    <property type="term" value="F:nucleic acid binding"/>
    <property type="evidence" value="ECO:0007669"/>
    <property type="project" value="InterPro"/>
</dbReference>
<dbReference type="InterPro" id="IPR036397">
    <property type="entry name" value="RNaseH_sf"/>
</dbReference>
<comment type="caution">
    <text evidence="1">The sequence shown here is derived from an EMBL/GenBank/DDBJ whole genome shotgun (WGS) entry which is preliminary data.</text>
</comment>
<dbReference type="PANTHER" id="PTHR46060">
    <property type="entry name" value="MARINER MOS1 TRANSPOSASE-LIKE PROTEIN"/>
    <property type="match status" value="1"/>
</dbReference>
<gene>
    <name evidence="1" type="ORF">AVEN_6621_1</name>
</gene>
<evidence type="ECO:0000313" key="2">
    <source>
        <dbReference type="Proteomes" id="UP000499080"/>
    </source>
</evidence>
<protein>
    <recommendedName>
        <fullName evidence="3">Mos1 transposase HTH domain-containing protein</fullName>
    </recommendedName>
</protein>
<dbReference type="InterPro" id="IPR052709">
    <property type="entry name" value="Transposase-MT_Hybrid"/>
</dbReference>
<name>A0A4Y2JK80_ARAVE</name>
<evidence type="ECO:0008006" key="3">
    <source>
        <dbReference type="Google" id="ProtNLM"/>
    </source>
</evidence>
<accession>A0A4Y2JK80</accession>
<dbReference type="EMBL" id="BGPR01268070">
    <property type="protein sequence ID" value="GBM90773.1"/>
    <property type="molecule type" value="Genomic_DNA"/>
</dbReference>
<reference evidence="1 2" key="1">
    <citation type="journal article" date="2019" name="Sci. Rep.">
        <title>Orb-weaving spider Araneus ventricosus genome elucidates the spidroin gene catalogue.</title>
        <authorList>
            <person name="Kono N."/>
            <person name="Nakamura H."/>
            <person name="Ohtoshi R."/>
            <person name="Moran D.A.P."/>
            <person name="Shinohara A."/>
            <person name="Yoshida Y."/>
            <person name="Fujiwara M."/>
            <person name="Mori M."/>
            <person name="Tomita M."/>
            <person name="Arakawa K."/>
        </authorList>
    </citation>
    <scope>NUCLEOTIDE SEQUENCE [LARGE SCALE GENOMIC DNA]</scope>
</reference>
<evidence type="ECO:0000313" key="1">
    <source>
        <dbReference type="EMBL" id="GBM90773.1"/>
    </source>
</evidence>
<organism evidence="1 2">
    <name type="scientific">Araneus ventricosus</name>
    <name type="common">Orbweaver spider</name>
    <name type="synonym">Epeira ventricosa</name>
    <dbReference type="NCBI Taxonomy" id="182803"/>
    <lineage>
        <taxon>Eukaryota</taxon>
        <taxon>Metazoa</taxon>
        <taxon>Ecdysozoa</taxon>
        <taxon>Arthropoda</taxon>
        <taxon>Chelicerata</taxon>
        <taxon>Arachnida</taxon>
        <taxon>Araneae</taxon>
        <taxon>Araneomorphae</taxon>
        <taxon>Entelegynae</taxon>
        <taxon>Araneoidea</taxon>
        <taxon>Araneidae</taxon>
        <taxon>Araneus</taxon>
    </lineage>
</organism>
<sequence length="179" mass="20382">MMDSSRSAQRAVIKFLRAEGEHASQIYGCVRRTVSRTVHHIPELSALRGGTRKHQGLPRTEQEHIVTNNPTISVVDELILQNRRITTREIAVELSISKGTMHHMVMHSGCPNRSKPSYGIVLLQDNARPHVAKKTLQHLEKFRWEVLQHPPYNTDIPPCDSHIFGPLKKGQRFTCDKDV</sequence>
<dbReference type="Gene3D" id="3.30.420.10">
    <property type="entry name" value="Ribonuclease H-like superfamily/Ribonuclease H"/>
    <property type="match status" value="1"/>
</dbReference>
<keyword evidence="2" id="KW-1185">Reference proteome</keyword>
<dbReference type="Proteomes" id="UP000499080">
    <property type="component" value="Unassembled WGS sequence"/>
</dbReference>
<dbReference type="PANTHER" id="PTHR46060:SF1">
    <property type="entry name" value="MARINER MOS1 TRANSPOSASE-LIKE PROTEIN"/>
    <property type="match status" value="1"/>
</dbReference>
<dbReference type="AlphaFoldDB" id="A0A4Y2JK80"/>
<proteinExistence type="predicted"/>